<dbReference type="Proteomes" id="UP001305521">
    <property type="component" value="Chromosome"/>
</dbReference>
<gene>
    <name evidence="3" type="ORF">R9Z33_06030</name>
</gene>
<dbReference type="PANTHER" id="PTHR46361">
    <property type="entry name" value="ELECTRON CARRIER/ PROTEIN DISULFIDE OXIDOREDUCTASE"/>
    <property type="match status" value="1"/>
</dbReference>
<evidence type="ECO:0000313" key="3">
    <source>
        <dbReference type="EMBL" id="WPB86429.1"/>
    </source>
</evidence>
<dbReference type="InterPro" id="IPR006869">
    <property type="entry name" value="DUF547"/>
</dbReference>
<name>A0ABZ0PL03_9PROT</name>
<reference evidence="3 4" key="1">
    <citation type="submission" date="2023-11" db="EMBL/GenBank/DDBJ databases">
        <title>Arctic aerobic anoxygenic photoheterotroph Sediminicoccus rosea KRV36 adapts its photosynthesis to long days of polar summer.</title>
        <authorList>
            <person name="Tomasch J."/>
            <person name="Kopejtka K."/>
            <person name="Bily T."/>
            <person name="Gardiner A.T."/>
            <person name="Gardian Z."/>
            <person name="Shivaramu S."/>
            <person name="Koblizek M."/>
            <person name="Engelhardt F."/>
            <person name="Kaftan D."/>
        </authorList>
    </citation>
    <scope>NUCLEOTIDE SEQUENCE [LARGE SCALE GENOMIC DNA]</scope>
    <source>
        <strain evidence="3 4">R-30</strain>
    </source>
</reference>
<evidence type="ECO:0000256" key="1">
    <source>
        <dbReference type="SAM" id="SignalP"/>
    </source>
</evidence>
<feature type="domain" description="DUF547" evidence="2">
    <location>
        <begin position="76"/>
        <end position="194"/>
    </location>
</feature>
<organism evidence="3 4">
    <name type="scientific">Sediminicoccus rosea</name>
    <dbReference type="NCBI Taxonomy" id="1225128"/>
    <lineage>
        <taxon>Bacteria</taxon>
        <taxon>Pseudomonadati</taxon>
        <taxon>Pseudomonadota</taxon>
        <taxon>Alphaproteobacteria</taxon>
        <taxon>Acetobacterales</taxon>
        <taxon>Roseomonadaceae</taxon>
        <taxon>Sediminicoccus</taxon>
    </lineage>
</organism>
<keyword evidence="1" id="KW-0732">Signal</keyword>
<protein>
    <submittedName>
        <fullName evidence="3">DUF547 domain-containing protein</fullName>
    </submittedName>
</protein>
<sequence length="266" mass="29471">MTPRRTFLALPLVALLPRASHAQADADDVLDALLARHVVPHADGVMRVRYAAWKASAADMGALHGWIALAATRRPAAMPRNEAFAFWSNLYNALTLKVVLDRYPVRSIRDIRSTGVPFDPRQFIGPWRTRLVTIEGRRMSLDDIEHETMRPTFRDPRVHYAVNCASIGCPNIWPRAWRAATLRAELDAAAAAFVNHPRGATVLPDGRLRVNSIYHWFKEDFGGNDAGVLTHLRLYAAPALAAQLAAVATVADHVYDWTLNDVAPSG</sequence>
<accession>A0ABZ0PL03</accession>
<keyword evidence="4" id="KW-1185">Reference proteome</keyword>
<dbReference type="PANTHER" id="PTHR46361:SF3">
    <property type="entry name" value="ELECTRON CARRIER_ PROTEIN DISULFIDE OXIDOREDUCTASE"/>
    <property type="match status" value="1"/>
</dbReference>
<dbReference type="EMBL" id="CP137852">
    <property type="protein sequence ID" value="WPB86429.1"/>
    <property type="molecule type" value="Genomic_DNA"/>
</dbReference>
<evidence type="ECO:0000259" key="2">
    <source>
        <dbReference type="Pfam" id="PF04784"/>
    </source>
</evidence>
<evidence type="ECO:0000313" key="4">
    <source>
        <dbReference type="Proteomes" id="UP001305521"/>
    </source>
</evidence>
<proteinExistence type="predicted"/>
<dbReference type="RefSeq" id="WP_318650402.1">
    <property type="nucleotide sequence ID" value="NZ_CP137852.1"/>
</dbReference>
<feature type="chain" id="PRO_5045308762" evidence="1">
    <location>
        <begin position="23"/>
        <end position="266"/>
    </location>
</feature>
<dbReference type="Pfam" id="PF04784">
    <property type="entry name" value="DUF547"/>
    <property type="match status" value="1"/>
</dbReference>
<feature type="signal peptide" evidence="1">
    <location>
        <begin position="1"/>
        <end position="22"/>
    </location>
</feature>